<accession>W6NX18</accession>
<dbReference type="AlphaFoldDB" id="W6NX18"/>
<feature type="non-terminal residue" evidence="2">
    <location>
        <position position="1"/>
    </location>
</feature>
<protein>
    <submittedName>
        <fullName evidence="2">Casein kinase 1, alpha 1, isoform CRA_d</fullName>
    </submittedName>
</protein>
<gene>
    <name evidence="2" type="ORF">HCOI_00780700</name>
</gene>
<dbReference type="EMBL" id="CAVP010060480">
    <property type="protein sequence ID" value="CDL96437.1"/>
    <property type="molecule type" value="Genomic_DNA"/>
</dbReference>
<dbReference type="PANTHER" id="PTHR11909">
    <property type="entry name" value="CASEIN KINASE-RELATED"/>
    <property type="match status" value="1"/>
</dbReference>
<dbReference type="SUPFAM" id="SSF56112">
    <property type="entry name" value="Protein kinase-like (PK-like)"/>
    <property type="match status" value="1"/>
</dbReference>
<dbReference type="Gene3D" id="1.10.510.10">
    <property type="entry name" value="Transferase(Phosphotransferase) domain 1"/>
    <property type="match status" value="1"/>
</dbReference>
<keyword evidence="2" id="KW-0808">Transferase</keyword>
<reference evidence="2" key="1">
    <citation type="submission" date="2013-03" db="EMBL/GenBank/DDBJ databases">
        <authorList>
            <person name="Aslett M."/>
        </authorList>
    </citation>
    <scope>NUCLEOTIDE SEQUENCE [LARGE SCALE GENOMIC DNA]</scope>
    <source>
        <strain evidence="2">ISE/inbred ISE</strain>
    </source>
</reference>
<dbReference type="InterPro" id="IPR050235">
    <property type="entry name" value="CK1_Ser-Thr_kinase"/>
</dbReference>
<sequence length="211" mass="23905">KNFHLKNKAIQKMSTSVEMLCKGFPAEFPMYLNYTRGLRFDEAPDYMYLRQLFRILFRTLNHQYDYTFDWTMLKQKASQSQNTMLQPGASGSQQPMPIVSPAPPQQVTQHCKERNDKGMSVLTEISEGERTGKGSHSGSNLSIASNPDSEVAKVSATTDNGEVHYGDRLLDDLMNTFCDRLQAACPRKIDGCLAIQFVMVIASFIDDEMWN</sequence>
<feature type="compositionally biased region" description="Polar residues" evidence="1">
    <location>
        <begin position="81"/>
        <end position="95"/>
    </location>
</feature>
<comment type="caution">
    <text evidence="2">The sequence shown here is derived from an EMBL/GenBank/DDBJ whole genome shotgun (WGS) entry which is preliminary data.</text>
</comment>
<feature type="region of interest" description="Disordered" evidence="1">
    <location>
        <begin position="128"/>
        <end position="148"/>
    </location>
</feature>
<proteinExistence type="predicted"/>
<organism evidence="2">
    <name type="scientific">Haemonchus contortus</name>
    <name type="common">Barber pole worm</name>
    <dbReference type="NCBI Taxonomy" id="6289"/>
    <lineage>
        <taxon>Eukaryota</taxon>
        <taxon>Metazoa</taxon>
        <taxon>Ecdysozoa</taxon>
        <taxon>Nematoda</taxon>
        <taxon>Chromadorea</taxon>
        <taxon>Rhabditida</taxon>
        <taxon>Rhabditina</taxon>
        <taxon>Rhabditomorpha</taxon>
        <taxon>Strongyloidea</taxon>
        <taxon>Trichostrongylidae</taxon>
        <taxon>Haemonchus</taxon>
    </lineage>
</organism>
<feature type="region of interest" description="Disordered" evidence="1">
    <location>
        <begin position="81"/>
        <end position="104"/>
    </location>
</feature>
<dbReference type="InterPro" id="IPR011009">
    <property type="entry name" value="Kinase-like_dom_sf"/>
</dbReference>
<reference evidence="2" key="2">
    <citation type="submission" date="2013-05" db="EMBL/GenBank/DDBJ databases">
        <title>The genome and transcriptome of Haemonchus contortus: a key model parasite for drug and vaccine discovery.</title>
        <authorList>
            <person name="Laing R."/>
            <person name="Kikuchi T."/>
            <person name="Martinelli A."/>
            <person name="Tsai I.J."/>
            <person name="Beech R.N."/>
            <person name="Redman E."/>
            <person name="Holroyd N."/>
            <person name="Bartley D.J."/>
            <person name="Beasley H."/>
            <person name="Britton C."/>
            <person name="Curran D."/>
            <person name="Devaney E."/>
            <person name="Gilabert A."/>
            <person name="Jackson F."/>
            <person name="Hunt M."/>
            <person name="Johnston S."/>
            <person name="Kryukov I."/>
            <person name="Li K."/>
            <person name="Morrison A.A."/>
            <person name="Reid A.J."/>
            <person name="Sargison N."/>
            <person name="Saunders G."/>
            <person name="Wasmuth J.D."/>
            <person name="Wolstenholme A."/>
            <person name="Berriman M."/>
            <person name="Gilleard J.S."/>
            <person name="Cotton J.A."/>
        </authorList>
    </citation>
    <scope>NUCLEOTIDE SEQUENCE [LARGE SCALE GENOMIC DNA]</scope>
    <source>
        <strain evidence="2">ISE/inbred ISE</strain>
    </source>
</reference>
<feature type="compositionally biased region" description="Polar residues" evidence="1">
    <location>
        <begin position="134"/>
        <end position="148"/>
    </location>
</feature>
<name>W6NX18_HAECO</name>
<keyword evidence="2" id="KW-0418">Kinase</keyword>
<evidence type="ECO:0000313" key="2">
    <source>
        <dbReference type="EMBL" id="CDL96437.1"/>
    </source>
</evidence>
<dbReference type="GO" id="GO:0016301">
    <property type="term" value="F:kinase activity"/>
    <property type="evidence" value="ECO:0007669"/>
    <property type="project" value="UniProtKB-KW"/>
</dbReference>
<evidence type="ECO:0000256" key="1">
    <source>
        <dbReference type="SAM" id="MobiDB-lite"/>
    </source>
</evidence>